<evidence type="ECO:0000313" key="3">
    <source>
        <dbReference type="Proteomes" id="UP001558713"/>
    </source>
</evidence>
<comment type="caution">
    <text evidence="2">The sequence shown here is derived from an EMBL/GenBank/DDBJ whole genome shotgun (WGS) entry which is preliminary data.</text>
</comment>
<protein>
    <submittedName>
        <fullName evidence="2">Meiotic recombination-like protein</fullName>
    </submittedName>
</protein>
<evidence type="ECO:0000256" key="1">
    <source>
        <dbReference type="SAM" id="MobiDB-lite"/>
    </source>
</evidence>
<feature type="compositionally biased region" description="Acidic residues" evidence="1">
    <location>
        <begin position="55"/>
        <end position="78"/>
    </location>
</feature>
<accession>A0ABD1A1C7</accession>
<dbReference type="Proteomes" id="UP001558713">
    <property type="component" value="Unassembled WGS sequence"/>
</dbReference>
<reference evidence="2 3" key="1">
    <citation type="submission" date="2024-04" db="EMBL/GenBank/DDBJ databases">
        <title>Genome assembly C_amara_ONT_v2.</title>
        <authorList>
            <person name="Yant L."/>
            <person name="Moore C."/>
            <person name="Slenker M."/>
        </authorList>
    </citation>
    <scope>NUCLEOTIDE SEQUENCE [LARGE SCALE GENOMIC DNA]</scope>
    <source>
        <tissue evidence="2">Leaf</tissue>
    </source>
</reference>
<gene>
    <name evidence="2" type="ORF">V5N11_012098</name>
</gene>
<proteinExistence type="predicted"/>
<organism evidence="2 3">
    <name type="scientific">Cardamine amara subsp. amara</name>
    <dbReference type="NCBI Taxonomy" id="228776"/>
    <lineage>
        <taxon>Eukaryota</taxon>
        <taxon>Viridiplantae</taxon>
        <taxon>Streptophyta</taxon>
        <taxon>Embryophyta</taxon>
        <taxon>Tracheophyta</taxon>
        <taxon>Spermatophyta</taxon>
        <taxon>Magnoliopsida</taxon>
        <taxon>eudicotyledons</taxon>
        <taxon>Gunneridae</taxon>
        <taxon>Pentapetalae</taxon>
        <taxon>rosids</taxon>
        <taxon>malvids</taxon>
        <taxon>Brassicales</taxon>
        <taxon>Brassicaceae</taxon>
        <taxon>Cardamineae</taxon>
        <taxon>Cardamine</taxon>
    </lineage>
</organism>
<feature type="region of interest" description="Disordered" evidence="1">
    <location>
        <begin position="38"/>
        <end position="91"/>
    </location>
</feature>
<sequence>MTFPGGNRFYRRTHHREDDHCIVHYRLVIPVAEAVDDGNGFVEEDNEEHDHQEQDQDDQQEDGYESDASVDDIAEDPDYVPSGSEAEDDTDLVEEIQNSKATKKIVNFGYMTGSDALLKTKQVVRITTGCQTLDDLLGGGIDETSAIT</sequence>
<keyword evidence="3" id="KW-1185">Reference proteome</keyword>
<dbReference type="AlphaFoldDB" id="A0ABD1A1C7"/>
<name>A0ABD1A1C7_CARAN</name>
<evidence type="ECO:0000313" key="2">
    <source>
        <dbReference type="EMBL" id="KAL1197519.1"/>
    </source>
</evidence>
<dbReference type="EMBL" id="JBANAX010000688">
    <property type="protein sequence ID" value="KAL1197519.1"/>
    <property type="molecule type" value="Genomic_DNA"/>
</dbReference>